<evidence type="ECO:0000256" key="2">
    <source>
        <dbReference type="ARBA" id="ARBA00022803"/>
    </source>
</evidence>
<dbReference type="AlphaFoldDB" id="A0A3Q0IK56"/>
<evidence type="ECO:0000256" key="1">
    <source>
        <dbReference type="ARBA" id="ARBA00022737"/>
    </source>
</evidence>
<dbReference type="SUPFAM" id="SSF48452">
    <property type="entry name" value="TPR-like"/>
    <property type="match status" value="1"/>
</dbReference>
<feature type="region of interest" description="Disordered" evidence="4">
    <location>
        <begin position="511"/>
        <end position="948"/>
    </location>
</feature>
<keyword evidence="5" id="KW-1185">Reference proteome</keyword>
<evidence type="ECO:0000313" key="5">
    <source>
        <dbReference type="Proteomes" id="UP000079169"/>
    </source>
</evidence>
<sequence length="948" mass="107083">MEELDTGLIARSLNYHGQQLTKLWECEQGENHLGKLGVTNLDYQTYLQRQKGLIFQERVKRLQLHEFIAKNAQRLFHKDVTAKEEVRPIEEKTKKVPLQKYAQLPPYELFLDIEKSKRVKHFFQYATIGSTIVGQILTKNTMGASIKVLYLESEAVCCVPDLNIKAFCHPKHLKYATVDKTKPPRPLAVNDSVRCEILELVPETEKFIVGMRNTPCSAEMADTLGYIIPEDYHVAFRGQVPESEMAPELRQQQANKWSMKSVADGIGFFKAGKFAEAFQCLNKALSIDANNVEGLTARGALFANNGNFAKAIGDFETALKINPGHVNARKYLGETLVARGRSLEEEAKYDDAIKSYEACLRASFPSHEEATNSIKYLKGEDGGGRGQISRPVPWFICRKRKRQSSSSSSSSSSDDISSDSSDSSSSSDTSQDSSRKKKKKKYLEEEAKYDDAIKSYEACLRIVPFHEEATNSIKYLKEKMEVDETDLTSSLPPLNISSMVNDVKSTLKQLLAEEKEKEGKKKKEKKKRKRQSSSSSSSSSSDDISSDSSDSSSSSDTSQDSSRKKKKKKNSFPSLPPRASKTGASNVKRSSNSKRAETPQGKQASRPRSRSSSGDRKKVDIFADSPSPQSKDRTEALSGSKFKMQINSNKIKKDTKTEKEVWSNDEDGEDDRDRDGRHYNEKKKERSPPPPKVMNVGVDKLGGFRINLDAAMKKKKRDSAGRDSDSESPRKRKPRRRDSRSSTRSRSKKRSSSRSSSSSYYNKRSYRKRNHSSDSRSRSRSRSYSHSRSRSYSPHGSRRLHRGGMARGGPYYKPRPYYHNTRGGYVPRGRGRGGTRGYDSNYRGGGRGNYVPRGRGGYNQNYNNGHSRPRYFHYKSSGRDPRDSGSYYSNASVGRYDKRPRSPRDDHDESPMRKVNAEKQRIDRMIEKHPSGPLSEGEERDDEDGELH</sequence>
<feature type="compositionally biased region" description="Basic and acidic residues" evidence="4">
    <location>
        <begin position="718"/>
        <end position="729"/>
    </location>
</feature>
<feature type="repeat" description="TPR" evidence="3">
    <location>
        <begin position="292"/>
        <end position="325"/>
    </location>
</feature>
<dbReference type="Proteomes" id="UP000079169">
    <property type="component" value="Unplaced"/>
</dbReference>
<protein>
    <submittedName>
        <fullName evidence="6">Tetratricopeptide repeat protein 14 homolog</fullName>
    </submittedName>
</protein>
<feature type="compositionally biased region" description="Basic residues" evidence="4">
    <location>
        <begin position="778"/>
        <end position="789"/>
    </location>
</feature>
<gene>
    <name evidence="6" type="primary">LOC103505525</name>
</gene>
<dbReference type="STRING" id="121845.A0A3Q0IK56"/>
<dbReference type="InterPro" id="IPR011990">
    <property type="entry name" value="TPR-like_helical_dom_sf"/>
</dbReference>
<feature type="compositionally biased region" description="Basic and acidic residues" evidence="4">
    <location>
        <begin position="895"/>
        <end position="930"/>
    </location>
</feature>
<dbReference type="SMART" id="SM00028">
    <property type="entry name" value="TPR"/>
    <property type="match status" value="4"/>
</dbReference>
<evidence type="ECO:0000256" key="3">
    <source>
        <dbReference type="PROSITE-ProRule" id="PRU00339"/>
    </source>
</evidence>
<feature type="compositionally biased region" description="Acidic residues" evidence="4">
    <location>
        <begin position="936"/>
        <end position="948"/>
    </location>
</feature>
<feature type="region of interest" description="Disordered" evidence="4">
    <location>
        <begin position="400"/>
        <end position="443"/>
    </location>
</feature>
<keyword evidence="1" id="KW-0677">Repeat</keyword>
<evidence type="ECO:0000313" key="6">
    <source>
        <dbReference type="RefSeq" id="XP_026676651.1"/>
    </source>
</evidence>
<dbReference type="KEGG" id="dci:103505525"/>
<dbReference type="GeneID" id="103505525"/>
<keyword evidence="2 3" id="KW-0802">TPR repeat</keyword>
<dbReference type="InterPro" id="IPR019734">
    <property type="entry name" value="TPR_rpt"/>
</dbReference>
<proteinExistence type="predicted"/>
<feature type="compositionally biased region" description="Basic residues" evidence="4">
    <location>
        <begin position="522"/>
        <end position="531"/>
    </location>
</feature>
<accession>A0A3Q0IK56</accession>
<feature type="compositionally biased region" description="Basic and acidic residues" evidence="4">
    <location>
        <begin position="511"/>
        <end position="521"/>
    </location>
</feature>
<feature type="compositionally biased region" description="Basic and acidic residues" evidence="4">
    <location>
        <begin position="671"/>
        <end position="687"/>
    </location>
</feature>
<dbReference type="PaxDb" id="121845-A0A3Q0IK56"/>
<feature type="compositionally biased region" description="Basic and acidic residues" evidence="4">
    <location>
        <begin position="651"/>
        <end position="662"/>
    </location>
</feature>
<feature type="compositionally biased region" description="Basic residues" evidence="4">
    <location>
        <begin position="730"/>
        <end position="752"/>
    </location>
</feature>
<name>A0A3Q0IK56_DIACI</name>
<dbReference type="InterPro" id="IPR039190">
    <property type="entry name" value="TTC14"/>
</dbReference>
<dbReference type="PROSITE" id="PS50005">
    <property type="entry name" value="TPR"/>
    <property type="match status" value="1"/>
</dbReference>
<feature type="compositionally biased region" description="Low complexity" evidence="4">
    <location>
        <begin position="753"/>
        <end position="763"/>
    </location>
</feature>
<feature type="compositionally biased region" description="Low complexity" evidence="4">
    <location>
        <begin position="404"/>
        <end position="432"/>
    </location>
</feature>
<feature type="compositionally biased region" description="Low complexity" evidence="4">
    <location>
        <begin position="808"/>
        <end position="828"/>
    </location>
</feature>
<dbReference type="Pfam" id="PF07719">
    <property type="entry name" value="TPR_2"/>
    <property type="match status" value="1"/>
</dbReference>
<evidence type="ECO:0000256" key="4">
    <source>
        <dbReference type="SAM" id="MobiDB-lite"/>
    </source>
</evidence>
<reference evidence="6" key="1">
    <citation type="submission" date="2025-08" db="UniProtKB">
        <authorList>
            <consortium name="RefSeq"/>
        </authorList>
    </citation>
    <scope>IDENTIFICATION</scope>
</reference>
<feature type="compositionally biased region" description="Low complexity" evidence="4">
    <location>
        <begin position="532"/>
        <end position="560"/>
    </location>
</feature>
<dbReference type="PANTHER" id="PTHR23184:SF9">
    <property type="entry name" value="TETRATRICOPEPTIDE REPEAT PROTEIN 14"/>
    <property type="match status" value="1"/>
</dbReference>
<organism evidence="5 6">
    <name type="scientific">Diaphorina citri</name>
    <name type="common">Asian citrus psyllid</name>
    <dbReference type="NCBI Taxonomy" id="121845"/>
    <lineage>
        <taxon>Eukaryota</taxon>
        <taxon>Metazoa</taxon>
        <taxon>Ecdysozoa</taxon>
        <taxon>Arthropoda</taxon>
        <taxon>Hexapoda</taxon>
        <taxon>Insecta</taxon>
        <taxon>Pterygota</taxon>
        <taxon>Neoptera</taxon>
        <taxon>Paraneoptera</taxon>
        <taxon>Hemiptera</taxon>
        <taxon>Sternorrhyncha</taxon>
        <taxon>Psylloidea</taxon>
        <taxon>Psyllidae</taxon>
        <taxon>Diaphorininae</taxon>
        <taxon>Diaphorina</taxon>
    </lineage>
</organism>
<dbReference type="PANTHER" id="PTHR23184">
    <property type="entry name" value="TETRATRICOPEPTIDE REPEAT PROTEIN 14"/>
    <property type="match status" value="1"/>
</dbReference>
<dbReference type="InterPro" id="IPR013105">
    <property type="entry name" value="TPR_2"/>
</dbReference>
<dbReference type="RefSeq" id="XP_026676651.1">
    <property type="nucleotide sequence ID" value="XM_026820850.1"/>
</dbReference>
<dbReference type="Gene3D" id="1.25.40.10">
    <property type="entry name" value="Tetratricopeptide repeat domain"/>
    <property type="match status" value="1"/>
</dbReference>